<dbReference type="SMART" id="SM00422">
    <property type="entry name" value="HTH_MERR"/>
    <property type="match status" value="1"/>
</dbReference>
<dbReference type="Gene3D" id="1.10.1660.10">
    <property type="match status" value="1"/>
</dbReference>
<comment type="caution">
    <text evidence="3">The sequence shown here is derived from an EMBL/GenBank/DDBJ whole genome shotgun (WGS) entry which is preliminary data.</text>
</comment>
<feature type="domain" description="HTH merR-type" evidence="2">
    <location>
        <begin position="33"/>
        <end position="103"/>
    </location>
</feature>
<dbReference type="CDD" id="cd01109">
    <property type="entry name" value="HTH_YyaN"/>
    <property type="match status" value="1"/>
</dbReference>
<proteinExistence type="predicted"/>
<dbReference type="Pfam" id="PF13411">
    <property type="entry name" value="MerR_1"/>
    <property type="match status" value="1"/>
</dbReference>
<evidence type="ECO:0000313" key="4">
    <source>
        <dbReference type="Proteomes" id="UP001327093"/>
    </source>
</evidence>
<evidence type="ECO:0000313" key="3">
    <source>
        <dbReference type="EMBL" id="MEB3371905.1"/>
    </source>
</evidence>
<dbReference type="EMBL" id="JAWLNX010000034">
    <property type="protein sequence ID" value="MEB3371905.1"/>
    <property type="molecule type" value="Genomic_DNA"/>
</dbReference>
<gene>
    <name evidence="3" type="ORF">R4I43_31350</name>
</gene>
<organism evidence="3 4">
    <name type="scientific">Saccharopolyspora mangrovi</name>
    <dbReference type="NCBI Taxonomy" id="3082379"/>
    <lineage>
        <taxon>Bacteria</taxon>
        <taxon>Bacillati</taxon>
        <taxon>Actinomycetota</taxon>
        <taxon>Actinomycetes</taxon>
        <taxon>Pseudonocardiales</taxon>
        <taxon>Pseudonocardiaceae</taxon>
        <taxon>Saccharopolyspora</taxon>
    </lineage>
</organism>
<reference evidence="3 4" key="1">
    <citation type="submission" date="2023-10" db="EMBL/GenBank/DDBJ databases">
        <title>Saccharopolyspora sp. nov., isolated from mangrove soil.</title>
        <authorList>
            <person name="Lu Y."/>
            <person name="Liu W."/>
        </authorList>
    </citation>
    <scope>NUCLEOTIDE SEQUENCE [LARGE SCALE GENOMIC DNA]</scope>
    <source>
        <strain evidence="3 4">S2-29</strain>
    </source>
</reference>
<dbReference type="InterPro" id="IPR047057">
    <property type="entry name" value="MerR_fam"/>
</dbReference>
<dbReference type="InterPro" id="IPR009061">
    <property type="entry name" value="DNA-bd_dom_put_sf"/>
</dbReference>
<dbReference type="RefSeq" id="WP_324269332.1">
    <property type="nucleotide sequence ID" value="NZ_JAWLNX010000034.1"/>
</dbReference>
<keyword evidence="1" id="KW-0238">DNA-binding</keyword>
<keyword evidence="4" id="KW-1185">Reference proteome</keyword>
<dbReference type="PANTHER" id="PTHR30204:SF98">
    <property type="entry name" value="HTH-TYPE TRANSCRIPTIONAL REGULATOR ADHR"/>
    <property type="match status" value="1"/>
</dbReference>
<protein>
    <submittedName>
        <fullName evidence="3">MerR family transcriptional regulator</fullName>
    </submittedName>
</protein>
<dbReference type="PROSITE" id="PS50937">
    <property type="entry name" value="HTH_MERR_2"/>
    <property type="match status" value="1"/>
</dbReference>
<accession>A0ABU6AK70</accession>
<dbReference type="InterPro" id="IPR000551">
    <property type="entry name" value="MerR-type_HTH_dom"/>
</dbReference>
<name>A0ABU6AK70_9PSEU</name>
<evidence type="ECO:0000256" key="1">
    <source>
        <dbReference type="ARBA" id="ARBA00023125"/>
    </source>
</evidence>
<dbReference type="Proteomes" id="UP001327093">
    <property type="component" value="Unassembled WGS sequence"/>
</dbReference>
<dbReference type="PANTHER" id="PTHR30204">
    <property type="entry name" value="REDOX-CYCLING DRUG-SENSING TRANSCRIPTIONAL ACTIVATOR SOXR"/>
    <property type="match status" value="1"/>
</dbReference>
<evidence type="ECO:0000259" key="2">
    <source>
        <dbReference type="PROSITE" id="PS50937"/>
    </source>
</evidence>
<dbReference type="SUPFAM" id="SSF46955">
    <property type="entry name" value="Putative DNA-binding domain"/>
    <property type="match status" value="1"/>
</dbReference>
<sequence length="177" mass="19910">MDDVLRCGVRNAFLQVLEVLIVEEVSAPNRRHTYSIKEAAALTGLPASTLRYYETIGVIGPVTRGETSKHRVYTEEDLDLLTWVACLSATGMSVDDMRRYVANGALGPAAAEEQIELLTAQREQLAREEEFIAVRQRYVQLKIDYWRAVNAGDHARAEQLSHEARTLADELKKAKKH</sequence>